<organism evidence="5 6">
    <name type="scientific">Thalassotalea insulae</name>
    <dbReference type="NCBI Taxonomy" id="2056778"/>
    <lineage>
        <taxon>Bacteria</taxon>
        <taxon>Pseudomonadati</taxon>
        <taxon>Pseudomonadota</taxon>
        <taxon>Gammaproteobacteria</taxon>
        <taxon>Alteromonadales</taxon>
        <taxon>Colwelliaceae</taxon>
        <taxon>Thalassotalea</taxon>
    </lineage>
</organism>
<evidence type="ECO:0000259" key="4">
    <source>
        <dbReference type="PROSITE" id="PS50887"/>
    </source>
</evidence>
<dbReference type="InterPro" id="IPR000160">
    <property type="entry name" value="GGDEF_dom"/>
</dbReference>
<feature type="transmembrane region" description="Helical" evidence="3">
    <location>
        <begin position="6"/>
        <end position="29"/>
    </location>
</feature>
<feature type="transmembrane region" description="Helical" evidence="3">
    <location>
        <begin position="190"/>
        <end position="217"/>
    </location>
</feature>
<feature type="transmembrane region" description="Helical" evidence="3">
    <location>
        <begin position="125"/>
        <end position="143"/>
    </location>
</feature>
<name>A0ABQ6GWR6_9GAMM</name>
<dbReference type="SUPFAM" id="SSF55073">
    <property type="entry name" value="Nucleotide cyclase"/>
    <property type="match status" value="1"/>
</dbReference>
<dbReference type="EC" id="2.7.7.65" evidence="1"/>
<gene>
    <name evidence="5" type="ORF">tinsulaeT_19460</name>
</gene>
<sequence>MQEYIVALSYFSALTIVCLVLYAFTYLLPKPDNHNKARSTFFFRLVLLFTIASFEGLLLRYEHFPVIAIVLDNFFILLIAYSLMFAIYTRYDCDINYRHYLLCGAHLLFFVLLIYLLHNQNDNDFFRFFAVIINISIPYFFTIKKSHQQYKRHRIGDRILYSSLIIIFIVFVAYVALYSFFYSHDIQVPIALYFVTLICCICVLFFGFALSIIYSLVGKLRKEIITDRLTGTKNRNYLTDISEQMISLAKRNNTPLSLILCDIDLFKNINDNYGHAAGDKVLVAFSTFVKQSLRAEDVFIRIGGEEFVILLPQIDLTQAIQTAERIKEIINQQHIEIGSEHIHISASFGVTQVDVSSGIDNNINNADIALYEAKRTGRNKVVGHRT</sequence>
<dbReference type="Pfam" id="PF00990">
    <property type="entry name" value="GGDEF"/>
    <property type="match status" value="1"/>
</dbReference>
<dbReference type="Proteomes" id="UP001157186">
    <property type="component" value="Unassembled WGS sequence"/>
</dbReference>
<feature type="transmembrane region" description="Helical" evidence="3">
    <location>
        <begin position="67"/>
        <end position="88"/>
    </location>
</feature>
<dbReference type="Gene3D" id="3.30.70.270">
    <property type="match status" value="1"/>
</dbReference>
<keyword evidence="3" id="KW-1133">Transmembrane helix</keyword>
<evidence type="ECO:0000313" key="5">
    <source>
        <dbReference type="EMBL" id="GLX78606.1"/>
    </source>
</evidence>
<dbReference type="InterPro" id="IPR043128">
    <property type="entry name" value="Rev_trsase/Diguanyl_cyclase"/>
</dbReference>
<proteinExistence type="predicted"/>
<dbReference type="NCBIfam" id="TIGR00254">
    <property type="entry name" value="GGDEF"/>
    <property type="match status" value="1"/>
</dbReference>
<evidence type="ECO:0000256" key="2">
    <source>
        <dbReference type="ARBA" id="ARBA00034247"/>
    </source>
</evidence>
<dbReference type="SMART" id="SM00267">
    <property type="entry name" value="GGDEF"/>
    <property type="match status" value="1"/>
</dbReference>
<dbReference type="EMBL" id="BSST01000001">
    <property type="protein sequence ID" value="GLX78606.1"/>
    <property type="molecule type" value="Genomic_DNA"/>
</dbReference>
<dbReference type="CDD" id="cd01949">
    <property type="entry name" value="GGDEF"/>
    <property type="match status" value="1"/>
</dbReference>
<dbReference type="PANTHER" id="PTHR45138">
    <property type="entry name" value="REGULATORY COMPONENTS OF SENSORY TRANSDUCTION SYSTEM"/>
    <property type="match status" value="1"/>
</dbReference>
<keyword evidence="3" id="KW-0472">Membrane</keyword>
<dbReference type="InterPro" id="IPR029787">
    <property type="entry name" value="Nucleotide_cyclase"/>
</dbReference>
<evidence type="ECO:0000256" key="1">
    <source>
        <dbReference type="ARBA" id="ARBA00012528"/>
    </source>
</evidence>
<dbReference type="PANTHER" id="PTHR45138:SF9">
    <property type="entry name" value="DIGUANYLATE CYCLASE DGCM-RELATED"/>
    <property type="match status" value="1"/>
</dbReference>
<dbReference type="PROSITE" id="PS50887">
    <property type="entry name" value="GGDEF"/>
    <property type="match status" value="1"/>
</dbReference>
<protein>
    <recommendedName>
        <fullName evidence="1">diguanylate cyclase</fullName>
        <ecNumber evidence="1">2.7.7.65</ecNumber>
    </recommendedName>
</protein>
<evidence type="ECO:0000256" key="3">
    <source>
        <dbReference type="SAM" id="Phobius"/>
    </source>
</evidence>
<comment type="caution">
    <text evidence="5">The sequence shown here is derived from an EMBL/GenBank/DDBJ whole genome shotgun (WGS) entry which is preliminary data.</text>
</comment>
<keyword evidence="6" id="KW-1185">Reference proteome</keyword>
<feature type="transmembrane region" description="Helical" evidence="3">
    <location>
        <begin position="100"/>
        <end position="119"/>
    </location>
</feature>
<feature type="transmembrane region" description="Helical" evidence="3">
    <location>
        <begin position="164"/>
        <end position="184"/>
    </location>
</feature>
<feature type="transmembrane region" description="Helical" evidence="3">
    <location>
        <begin position="41"/>
        <end position="61"/>
    </location>
</feature>
<keyword evidence="3" id="KW-0812">Transmembrane</keyword>
<dbReference type="RefSeq" id="WP_284244484.1">
    <property type="nucleotide sequence ID" value="NZ_BSST01000001.1"/>
</dbReference>
<dbReference type="InterPro" id="IPR050469">
    <property type="entry name" value="Diguanylate_Cyclase"/>
</dbReference>
<comment type="catalytic activity">
    <reaction evidence="2">
        <text>2 GTP = 3',3'-c-di-GMP + 2 diphosphate</text>
        <dbReference type="Rhea" id="RHEA:24898"/>
        <dbReference type="ChEBI" id="CHEBI:33019"/>
        <dbReference type="ChEBI" id="CHEBI:37565"/>
        <dbReference type="ChEBI" id="CHEBI:58805"/>
        <dbReference type="EC" id="2.7.7.65"/>
    </reaction>
</comment>
<feature type="domain" description="GGDEF" evidence="4">
    <location>
        <begin position="254"/>
        <end position="386"/>
    </location>
</feature>
<evidence type="ECO:0000313" key="6">
    <source>
        <dbReference type="Proteomes" id="UP001157186"/>
    </source>
</evidence>
<accession>A0ABQ6GWR6</accession>
<reference evidence="5 6" key="1">
    <citation type="submission" date="2023-03" db="EMBL/GenBank/DDBJ databases">
        <title>Draft genome sequence of Thalassotalea insulae KCTC 62186T.</title>
        <authorList>
            <person name="Sawabe T."/>
        </authorList>
    </citation>
    <scope>NUCLEOTIDE SEQUENCE [LARGE SCALE GENOMIC DNA]</scope>
    <source>
        <strain evidence="5 6">KCTC 62186</strain>
    </source>
</reference>